<dbReference type="AlphaFoldDB" id="A0A7Y0FMM6"/>
<accession>A0A7Y0FMM6</accession>
<evidence type="ECO:0000313" key="2">
    <source>
        <dbReference type="EMBL" id="NML65671.1"/>
    </source>
</evidence>
<feature type="compositionally biased region" description="Polar residues" evidence="1">
    <location>
        <begin position="35"/>
        <end position="44"/>
    </location>
</feature>
<reference evidence="2 3" key="1">
    <citation type="submission" date="2020-04" db="EMBL/GenBank/DDBJ databases">
        <title>Hymenobacter polaris sp. nov., isolated from Arctic soil.</title>
        <authorList>
            <person name="Dahal R.H."/>
        </authorList>
    </citation>
    <scope>NUCLEOTIDE SEQUENCE [LARGE SCALE GENOMIC DNA]</scope>
    <source>
        <strain evidence="2 3">RP-2-7</strain>
    </source>
</reference>
<feature type="compositionally biased region" description="Basic and acidic residues" evidence="1">
    <location>
        <begin position="45"/>
        <end position="63"/>
    </location>
</feature>
<keyword evidence="3" id="KW-1185">Reference proteome</keyword>
<dbReference type="EMBL" id="JABBGH010000002">
    <property type="protein sequence ID" value="NML65671.1"/>
    <property type="molecule type" value="Genomic_DNA"/>
</dbReference>
<dbReference type="RefSeq" id="WP_169531152.1">
    <property type="nucleotide sequence ID" value="NZ_JABBGH010000002.1"/>
</dbReference>
<feature type="region of interest" description="Disordered" evidence="1">
    <location>
        <begin position="32"/>
        <end position="67"/>
    </location>
</feature>
<dbReference type="Proteomes" id="UP000559626">
    <property type="component" value="Unassembled WGS sequence"/>
</dbReference>
<sequence length="154" mass="16065">MSLPLPPKSALHAACLASLRERLALAQAGVQAAQESANSETKSSAGDKYETGREMASQERERQAAQLHETQQLLGALQKLSPDLPADTVRLGAAVATSLGVFYVSVAAGRLRTAAGQEFLAVSPSAPLMQALAGLRAGAQTVFNNKQIRVEAIG</sequence>
<gene>
    <name evidence="2" type="ORF">HHL22_10690</name>
</gene>
<evidence type="ECO:0000256" key="1">
    <source>
        <dbReference type="SAM" id="MobiDB-lite"/>
    </source>
</evidence>
<proteinExistence type="predicted"/>
<comment type="caution">
    <text evidence="2">The sequence shown here is derived from an EMBL/GenBank/DDBJ whole genome shotgun (WGS) entry which is preliminary data.</text>
</comment>
<protein>
    <submittedName>
        <fullName evidence="2">3-oxoacyl-ACP synthase</fullName>
    </submittedName>
</protein>
<evidence type="ECO:0000313" key="3">
    <source>
        <dbReference type="Proteomes" id="UP000559626"/>
    </source>
</evidence>
<name>A0A7Y0FMM6_9BACT</name>
<organism evidence="2 3">
    <name type="scientific">Hymenobacter polaris</name>
    <dbReference type="NCBI Taxonomy" id="2682546"/>
    <lineage>
        <taxon>Bacteria</taxon>
        <taxon>Pseudomonadati</taxon>
        <taxon>Bacteroidota</taxon>
        <taxon>Cytophagia</taxon>
        <taxon>Cytophagales</taxon>
        <taxon>Hymenobacteraceae</taxon>
        <taxon>Hymenobacter</taxon>
    </lineage>
</organism>